<organism evidence="1">
    <name type="scientific">Candidatus Kentrum sp. MB</name>
    <dbReference type="NCBI Taxonomy" id="2138164"/>
    <lineage>
        <taxon>Bacteria</taxon>
        <taxon>Pseudomonadati</taxon>
        <taxon>Pseudomonadota</taxon>
        <taxon>Gammaproteobacteria</taxon>
        <taxon>Candidatus Kentrum</taxon>
    </lineage>
</organism>
<name>A0A450XAI6_9GAMM</name>
<reference evidence="1" key="1">
    <citation type="submission" date="2019-02" db="EMBL/GenBank/DDBJ databases">
        <authorList>
            <person name="Gruber-Vodicka R. H."/>
            <person name="Seah K. B. B."/>
        </authorList>
    </citation>
    <scope>NUCLEOTIDE SEQUENCE</scope>
    <source>
        <strain evidence="1">BECK_BZ197</strain>
    </source>
</reference>
<sequence>MTAKTNVEKQAGSRGRLRSKGRIPVKIYNSPLNNCQTRMFWHQCFGVCHPDLTRRSRNQNAMVRIQSTVISIGGRAPA</sequence>
<proteinExistence type="predicted"/>
<evidence type="ECO:0000313" key="1">
    <source>
        <dbReference type="EMBL" id="VFK26332.1"/>
    </source>
</evidence>
<dbReference type="EMBL" id="CAADFO010000020">
    <property type="protein sequence ID" value="VFK26332.1"/>
    <property type="molecule type" value="Genomic_DNA"/>
</dbReference>
<gene>
    <name evidence="1" type="ORF">BECKMB1821G_GA0114241_102013</name>
</gene>
<dbReference type="AlphaFoldDB" id="A0A450XAI6"/>
<protein>
    <submittedName>
        <fullName evidence="1">Uncharacterized protein</fullName>
    </submittedName>
</protein>
<accession>A0A450XAI6</accession>